<evidence type="ECO:0000256" key="1">
    <source>
        <dbReference type="SAM" id="Phobius"/>
    </source>
</evidence>
<accession>A0A840B3Y6</accession>
<sequence length="142" mass="15612">MAELLQLAGSIASILFIAWLARFWRLGGDVRIHSEAQARDIAEETLCGFNPVDIAIDKAGIAALLRDDQGRHMLIRRHGVQWAGRLLDGHSESRLDQNFLTIGTGEKTFGIITLNLGEHAPSWASGLRHLNNGQHNMGNTHA</sequence>
<name>A0A840B3Y6_9SPHN</name>
<gene>
    <name evidence="2" type="ORF">GGR91_002150</name>
</gene>
<proteinExistence type="predicted"/>
<dbReference type="AlphaFoldDB" id="A0A840B3Y6"/>
<keyword evidence="3" id="KW-1185">Reference proteome</keyword>
<reference evidence="2 3" key="1">
    <citation type="submission" date="2020-08" db="EMBL/GenBank/DDBJ databases">
        <title>Genomic Encyclopedia of Type Strains, Phase IV (KMG-IV): sequencing the most valuable type-strain genomes for metagenomic binning, comparative biology and taxonomic classification.</title>
        <authorList>
            <person name="Goeker M."/>
        </authorList>
    </citation>
    <scope>NUCLEOTIDE SEQUENCE [LARGE SCALE GENOMIC DNA]</scope>
    <source>
        <strain evidence="2 3">DSM 29050</strain>
    </source>
</reference>
<evidence type="ECO:0000313" key="3">
    <source>
        <dbReference type="Proteomes" id="UP000581447"/>
    </source>
</evidence>
<evidence type="ECO:0000313" key="2">
    <source>
        <dbReference type="EMBL" id="MBB3943886.1"/>
    </source>
</evidence>
<organism evidence="2 3">
    <name type="scientific">Sphingorhabdus rigui</name>
    <dbReference type="NCBI Taxonomy" id="1282858"/>
    <lineage>
        <taxon>Bacteria</taxon>
        <taxon>Pseudomonadati</taxon>
        <taxon>Pseudomonadota</taxon>
        <taxon>Alphaproteobacteria</taxon>
        <taxon>Sphingomonadales</taxon>
        <taxon>Sphingomonadaceae</taxon>
        <taxon>Sphingorhabdus</taxon>
    </lineage>
</organism>
<keyword evidence="1" id="KW-0812">Transmembrane</keyword>
<dbReference type="EMBL" id="JACIEA010000003">
    <property type="protein sequence ID" value="MBB3943886.1"/>
    <property type="molecule type" value="Genomic_DNA"/>
</dbReference>
<dbReference type="Proteomes" id="UP000581447">
    <property type="component" value="Unassembled WGS sequence"/>
</dbReference>
<dbReference type="RefSeq" id="WP_183942175.1">
    <property type="nucleotide sequence ID" value="NZ_BAABBG010000022.1"/>
</dbReference>
<keyword evidence="1" id="KW-0472">Membrane</keyword>
<keyword evidence="1" id="KW-1133">Transmembrane helix</keyword>
<protein>
    <submittedName>
        <fullName evidence="2">Uncharacterized protein</fullName>
    </submittedName>
</protein>
<comment type="caution">
    <text evidence="2">The sequence shown here is derived from an EMBL/GenBank/DDBJ whole genome shotgun (WGS) entry which is preliminary data.</text>
</comment>
<feature type="transmembrane region" description="Helical" evidence="1">
    <location>
        <begin position="6"/>
        <end position="24"/>
    </location>
</feature>